<accession>A0A0G1MBJ5</accession>
<protein>
    <submittedName>
        <fullName evidence="1">Uncharacterized protein</fullName>
    </submittedName>
</protein>
<sequence length="96" mass="11560">MSQKIKIKKGMTGQDIQDELFRRMSASEKIKLAFDFSAVGRELGLAEGTLIPNSYLIQWMKWNRIKYWQRFYIKLQNAFRDERIKKFKMSQNTPHR</sequence>
<name>A0A0G1MBJ5_9BACT</name>
<organism evidence="1 2">
    <name type="scientific">Candidatus Giovannonibacteria bacterium GW2011_GWC2_44_8</name>
    <dbReference type="NCBI Taxonomy" id="1618657"/>
    <lineage>
        <taxon>Bacteria</taxon>
        <taxon>Candidatus Giovannoniibacteriota</taxon>
    </lineage>
</organism>
<comment type="caution">
    <text evidence="1">The sequence shown here is derived from an EMBL/GenBank/DDBJ whole genome shotgun (WGS) entry which is preliminary data.</text>
</comment>
<dbReference type="Proteomes" id="UP000034889">
    <property type="component" value="Unassembled WGS sequence"/>
</dbReference>
<proteinExistence type="predicted"/>
<evidence type="ECO:0000313" key="1">
    <source>
        <dbReference type="EMBL" id="KKT78272.1"/>
    </source>
</evidence>
<evidence type="ECO:0000313" key="2">
    <source>
        <dbReference type="Proteomes" id="UP000034889"/>
    </source>
</evidence>
<dbReference type="EMBL" id="LCJM01000025">
    <property type="protein sequence ID" value="KKT78272.1"/>
    <property type="molecule type" value="Genomic_DNA"/>
</dbReference>
<reference evidence="1 2" key="1">
    <citation type="journal article" date="2015" name="Nature">
        <title>rRNA introns, odd ribosomes, and small enigmatic genomes across a large radiation of phyla.</title>
        <authorList>
            <person name="Brown C.T."/>
            <person name="Hug L.A."/>
            <person name="Thomas B.C."/>
            <person name="Sharon I."/>
            <person name="Castelle C.J."/>
            <person name="Singh A."/>
            <person name="Wilkins M.J."/>
            <person name="Williams K.H."/>
            <person name="Banfield J.F."/>
        </authorList>
    </citation>
    <scope>NUCLEOTIDE SEQUENCE [LARGE SCALE GENOMIC DNA]</scope>
</reference>
<dbReference type="AlphaFoldDB" id="A0A0G1MBJ5"/>
<gene>
    <name evidence="1" type="ORF">UW74_C0025G0012</name>
</gene>